<evidence type="ECO:0000313" key="2">
    <source>
        <dbReference type="Proteomes" id="UP000540989"/>
    </source>
</evidence>
<evidence type="ECO:0000313" key="1">
    <source>
        <dbReference type="EMBL" id="MBB5061007.1"/>
    </source>
</evidence>
<name>A0A7W8E6T4_9BACT</name>
<comment type="caution">
    <text evidence="1">The sequence shown here is derived from an EMBL/GenBank/DDBJ whole genome shotgun (WGS) entry which is preliminary data.</text>
</comment>
<reference evidence="1 2" key="1">
    <citation type="submission" date="2020-08" db="EMBL/GenBank/DDBJ databases">
        <title>Genomic Encyclopedia of Type Strains, Phase IV (KMG-V): Genome sequencing to study the core and pangenomes of soil and plant-associated prokaryotes.</title>
        <authorList>
            <person name="Whitman W."/>
        </authorList>
    </citation>
    <scope>NUCLEOTIDE SEQUENCE [LARGE SCALE GENOMIC DNA]</scope>
    <source>
        <strain evidence="1 2">M8UP14</strain>
    </source>
</reference>
<protein>
    <submittedName>
        <fullName evidence="1">Uncharacterized protein</fullName>
    </submittedName>
</protein>
<sequence>MAPKDVDKLGQAGGELIRATSEFVTQVRATNTGRAADSFWSKNIVSMAATTISLLSLCLAGYSFEKVQGTITDPDYKAAHVNVNALCDSPLSGLTAGQIQTLKQTSQEIRRVLKRDSSALSDEDDARLIQHLDLLGLTDEEKRTILALPDMTVAQDFSPSYSFVIASTGFDRFMKEETTADADIADKLTPILDALAGPSLSAKLTPDQDAEIDVDEATLLIRHLPSRKDLVTKVTPEQVGKAESDLKQAETILKPLPGDKDSPDQRVHIEELKKRIGDLKEELTKKTSILHTSHIH</sequence>
<gene>
    <name evidence="1" type="ORF">HDF16_005743</name>
</gene>
<organism evidence="1 2">
    <name type="scientific">Granulicella aggregans</name>
    <dbReference type="NCBI Taxonomy" id="474949"/>
    <lineage>
        <taxon>Bacteria</taxon>
        <taxon>Pseudomonadati</taxon>
        <taxon>Acidobacteriota</taxon>
        <taxon>Terriglobia</taxon>
        <taxon>Terriglobales</taxon>
        <taxon>Acidobacteriaceae</taxon>
        <taxon>Granulicella</taxon>
    </lineage>
</organism>
<dbReference type="RefSeq" id="WP_184223653.1">
    <property type="nucleotide sequence ID" value="NZ_JACHIP010000025.1"/>
</dbReference>
<keyword evidence="2" id="KW-1185">Reference proteome</keyword>
<dbReference type="Proteomes" id="UP000540989">
    <property type="component" value="Unassembled WGS sequence"/>
</dbReference>
<dbReference type="AlphaFoldDB" id="A0A7W8E6T4"/>
<dbReference type="EMBL" id="JACHIP010000025">
    <property type="protein sequence ID" value="MBB5061007.1"/>
    <property type="molecule type" value="Genomic_DNA"/>
</dbReference>
<accession>A0A7W8E6T4</accession>
<proteinExistence type="predicted"/>